<comment type="caution">
    <text evidence="2">The sequence shown here is derived from an EMBL/GenBank/DDBJ whole genome shotgun (WGS) entry which is preliminary data.</text>
</comment>
<reference evidence="2 3" key="1">
    <citation type="submission" date="2023-09" db="EMBL/GenBank/DDBJ databases">
        <title>Genomes of two closely related lineages of the louse Polyplax serrata with different host specificities.</title>
        <authorList>
            <person name="Martinu J."/>
            <person name="Tarabai H."/>
            <person name="Stefka J."/>
            <person name="Hypsa V."/>
        </authorList>
    </citation>
    <scope>NUCLEOTIDE SEQUENCE [LARGE SCALE GENOMIC DNA]</scope>
    <source>
        <strain evidence="2">98ZLc_SE</strain>
    </source>
</reference>
<sequence>MAEVEDSQWKERRGKRPEDDSKAKQVQRTRVAGGGYAGTVGAASVSACVPVCTVRDKKRNLINLAAIFFFHF</sequence>
<name>A0ABR1BF05_POLSC</name>
<evidence type="ECO:0000256" key="1">
    <source>
        <dbReference type="SAM" id="MobiDB-lite"/>
    </source>
</evidence>
<protein>
    <submittedName>
        <fullName evidence="2">Uncharacterized protein</fullName>
    </submittedName>
</protein>
<evidence type="ECO:0000313" key="3">
    <source>
        <dbReference type="Proteomes" id="UP001359485"/>
    </source>
</evidence>
<organism evidence="2 3">
    <name type="scientific">Polyplax serrata</name>
    <name type="common">Common mouse louse</name>
    <dbReference type="NCBI Taxonomy" id="468196"/>
    <lineage>
        <taxon>Eukaryota</taxon>
        <taxon>Metazoa</taxon>
        <taxon>Ecdysozoa</taxon>
        <taxon>Arthropoda</taxon>
        <taxon>Hexapoda</taxon>
        <taxon>Insecta</taxon>
        <taxon>Pterygota</taxon>
        <taxon>Neoptera</taxon>
        <taxon>Paraneoptera</taxon>
        <taxon>Psocodea</taxon>
        <taxon>Troctomorpha</taxon>
        <taxon>Phthiraptera</taxon>
        <taxon>Anoplura</taxon>
        <taxon>Polyplacidae</taxon>
        <taxon>Polyplax</taxon>
    </lineage>
</organism>
<dbReference type="Proteomes" id="UP001359485">
    <property type="component" value="Unassembled WGS sequence"/>
</dbReference>
<dbReference type="EMBL" id="JAWJWF010000001">
    <property type="protein sequence ID" value="KAK6642018.1"/>
    <property type="molecule type" value="Genomic_DNA"/>
</dbReference>
<accession>A0ABR1BF05</accession>
<feature type="region of interest" description="Disordered" evidence="1">
    <location>
        <begin position="1"/>
        <end position="28"/>
    </location>
</feature>
<evidence type="ECO:0000313" key="2">
    <source>
        <dbReference type="EMBL" id="KAK6642018.1"/>
    </source>
</evidence>
<keyword evidence="3" id="KW-1185">Reference proteome</keyword>
<gene>
    <name evidence="2" type="ORF">RUM44_013741</name>
</gene>
<proteinExistence type="predicted"/>
<feature type="compositionally biased region" description="Basic and acidic residues" evidence="1">
    <location>
        <begin position="7"/>
        <end position="23"/>
    </location>
</feature>